<dbReference type="EMBL" id="PDCK01000043">
    <property type="protein sequence ID" value="PRQ33826.1"/>
    <property type="molecule type" value="Genomic_DNA"/>
</dbReference>
<keyword evidence="3" id="KW-1185">Reference proteome</keyword>
<keyword evidence="1" id="KW-0472">Membrane</keyword>
<reference evidence="2 3" key="1">
    <citation type="journal article" date="2018" name="Nat. Genet.">
        <title>The Rosa genome provides new insights in the design of modern roses.</title>
        <authorList>
            <person name="Bendahmane M."/>
        </authorList>
    </citation>
    <scope>NUCLEOTIDE SEQUENCE [LARGE SCALE GENOMIC DNA]</scope>
    <source>
        <strain evidence="3">cv. Old Blush</strain>
    </source>
</reference>
<sequence>MKKAPSFLKPNSVAVQITTFTFHGFVVLLSILQGFIVTKSFEYRARLQLSGIYGALVSVIGIPESLGTMQ</sequence>
<keyword evidence="1" id="KW-1133">Transmembrane helix</keyword>
<gene>
    <name evidence="2" type="ORF">RchiOBHm_Chr5g0061921</name>
</gene>
<comment type="caution">
    <text evidence="2">The sequence shown here is derived from an EMBL/GenBank/DDBJ whole genome shotgun (WGS) entry which is preliminary data.</text>
</comment>
<protein>
    <submittedName>
        <fullName evidence="2">Uncharacterized protein</fullName>
    </submittedName>
</protein>
<evidence type="ECO:0000313" key="2">
    <source>
        <dbReference type="EMBL" id="PRQ33826.1"/>
    </source>
</evidence>
<dbReference type="AlphaFoldDB" id="A0A2P6QI23"/>
<dbReference type="Gramene" id="PRQ33826">
    <property type="protein sequence ID" value="PRQ33826"/>
    <property type="gene ID" value="RchiOBHm_Chr5g0061921"/>
</dbReference>
<accession>A0A2P6QI23</accession>
<organism evidence="2 3">
    <name type="scientific">Rosa chinensis</name>
    <name type="common">China rose</name>
    <dbReference type="NCBI Taxonomy" id="74649"/>
    <lineage>
        <taxon>Eukaryota</taxon>
        <taxon>Viridiplantae</taxon>
        <taxon>Streptophyta</taxon>
        <taxon>Embryophyta</taxon>
        <taxon>Tracheophyta</taxon>
        <taxon>Spermatophyta</taxon>
        <taxon>Magnoliopsida</taxon>
        <taxon>eudicotyledons</taxon>
        <taxon>Gunneridae</taxon>
        <taxon>Pentapetalae</taxon>
        <taxon>rosids</taxon>
        <taxon>fabids</taxon>
        <taxon>Rosales</taxon>
        <taxon>Rosaceae</taxon>
        <taxon>Rosoideae</taxon>
        <taxon>Rosoideae incertae sedis</taxon>
        <taxon>Rosa</taxon>
    </lineage>
</organism>
<dbReference type="Proteomes" id="UP000238479">
    <property type="component" value="Chromosome 5"/>
</dbReference>
<evidence type="ECO:0000313" key="3">
    <source>
        <dbReference type="Proteomes" id="UP000238479"/>
    </source>
</evidence>
<feature type="transmembrane region" description="Helical" evidence="1">
    <location>
        <begin position="20"/>
        <end position="38"/>
    </location>
</feature>
<evidence type="ECO:0000256" key="1">
    <source>
        <dbReference type="SAM" id="Phobius"/>
    </source>
</evidence>
<name>A0A2P6QI23_ROSCH</name>
<proteinExistence type="predicted"/>
<keyword evidence="1" id="KW-0812">Transmembrane</keyword>